<keyword evidence="1" id="KW-1133">Transmembrane helix</keyword>
<name>A0A9W4SIL1_9GLOM</name>
<reference evidence="2" key="1">
    <citation type="submission" date="2022-08" db="EMBL/GenBank/DDBJ databases">
        <authorList>
            <person name="Kallberg Y."/>
            <person name="Tangrot J."/>
            <person name="Rosling A."/>
        </authorList>
    </citation>
    <scope>NUCLEOTIDE SEQUENCE</scope>
    <source>
        <strain evidence="2">Wild A</strain>
    </source>
</reference>
<keyword evidence="1" id="KW-0812">Transmembrane</keyword>
<feature type="transmembrane region" description="Helical" evidence="1">
    <location>
        <begin position="74"/>
        <end position="94"/>
    </location>
</feature>
<feature type="transmembrane region" description="Helical" evidence="1">
    <location>
        <begin position="46"/>
        <end position="67"/>
    </location>
</feature>
<dbReference type="AlphaFoldDB" id="A0A9W4SIL1"/>
<comment type="caution">
    <text evidence="2">The sequence shown here is derived from an EMBL/GenBank/DDBJ whole genome shotgun (WGS) entry which is preliminary data.</text>
</comment>
<proteinExistence type="predicted"/>
<organism evidence="2 3">
    <name type="scientific">Funneliformis geosporum</name>
    <dbReference type="NCBI Taxonomy" id="1117311"/>
    <lineage>
        <taxon>Eukaryota</taxon>
        <taxon>Fungi</taxon>
        <taxon>Fungi incertae sedis</taxon>
        <taxon>Mucoromycota</taxon>
        <taxon>Glomeromycotina</taxon>
        <taxon>Glomeromycetes</taxon>
        <taxon>Glomerales</taxon>
        <taxon>Glomeraceae</taxon>
        <taxon>Funneliformis</taxon>
    </lineage>
</organism>
<sequence>MVFAIIYYTFVFLFAGLTYASVEGRIPWVPQLQYLTVFGFSLISEWPLPVIVLKIVLIIIASMLGVFRGIIPQLFYIVDLLNMIGLVVIFIDAYEARRAIEQAIQSYSDQKELPTFTRHLSLNFS</sequence>
<evidence type="ECO:0000313" key="2">
    <source>
        <dbReference type="EMBL" id="CAI2170792.1"/>
    </source>
</evidence>
<dbReference type="OrthoDB" id="10308315at2759"/>
<accession>A0A9W4SIL1</accession>
<dbReference type="Proteomes" id="UP001153678">
    <property type="component" value="Unassembled WGS sequence"/>
</dbReference>
<evidence type="ECO:0000256" key="1">
    <source>
        <dbReference type="SAM" id="Phobius"/>
    </source>
</evidence>
<keyword evidence="1" id="KW-0472">Membrane</keyword>
<dbReference type="EMBL" id="CAMKVN010000743">
    <property type="protein sequence ID" value="CAI2170792.1"/>
    <property type="molecule type" value="Genomic_DNA"/>
</dbReference>
<keyword evidence="3" id="KW-1185">Reference proteome</keyword>
<protein>
    <submittedName>
        <fullName evidence="2">12782_t:CDS:1</fullName>
    </submittedName>
</protein>
<evidence type="ECO:0000313" key="3">
    <source>
        <dbReference type="Proteomes" id="UP001153678"/>
    </source>
</evidence>
<gene>
    <name evidence="2" type="ORF">FWILDA_LOCUS4754</name>
</gene>